<dbReference type="Gene3D" id="3.90.79.10">
    <property type="entry name" value="Nucleoside Triphosphate Pyrophosphohydrolase"/>
    <property type="match status" value="1"/>
</dbReference>
<dbReference type="Proteomes" id="UP000433050">
    <property type="component" value="Unassembled WGS sequence"/>
</dbReference>
<evidence type="ECO:0000256" key="2">
    <source>
        <dbReference type="ARBA" id="ARBA00001946"/>
    </source>
</evidence>
<gene>
    <name evidence="8" type="ORF">STARVERO_02241</name>
</gene>
<keyword evidence="5" id="KW-0460">Magnesium</keyword>
<dbReference type="PANTHER" id="PTHR12318">
    <property type="entry name" value="TESTOSTERONE-REGULATED PROTEIN RP2"/>
    <property type="match status" value="1"/>
</dbReference>
<dbReference type="InterPro" id="IPR015797">
    <property type="entry name" value="NUDIX_hydrolase-like_dom_sf"/>
</dbReference>
<dbReference type="GO" id="GO:0046872">
    <property type="term" value="F:metal ion binding"/>
    <property type="evidence" value="ECO:0007669"/>
    <property type="project" value="UniProtKB-KW"/>
</dbReference>
<proteinExistence type="predicted"/>
<dbReference type="PANTHER" id="PTHR12318:SF0">
    <property type="entry name" value="ACYL-COENZYME A DIPHOSPHATASE NUDT19"/>
    <property type="match status" value="1"/>
</dbReference>
<evidence type="ECO:0000313" key="8">
    <source>
        <dbReference type="EMBL" id="CAA0098108.1"/>
    </source>
</evidence>
<evidence type="ECO:0000259" key="7">
    <source>
        <dbReference type="PROSITE" id="PS51462"/>
    </source>
</evidence>
<organism evidence="8 9">
    <name type="scientific">Starkeya nomas</name>
    <dbReference type="NCBI Taxonomy" id="2666134"/>
    <lineage>
        <taxon>Bacteria</taxon>
        <taxon>Pseudomonadati</taxon>
        <taxon>Pseudomonadota</taxon>
        <taxon>Alphaproteobacteria</taxon>
        <taxon>Hyphomicrobiales</taxon>
        <taxon>Xanthobacteraceae</taxon>
        <taxon>Starkeya</taxon>
    </lineage>
</organism>
<reference evidence="8 9" key="1">
    <citation type="submission" date="2019-12" db="EMBL/GenBank/DDBJ databases">
        <authorList>
            <person name="Reyes-Prieto M."/>
        </authorList>
    </citation>
    <scope>NUCLEOTIDE SEQUENCE [LARGE SCALE GENOMIC DNA]</scope>
    <source>
        <strain evidence="8">HF14-78462</strain>
    </source>
</reference>
<comment type="cofactor">
    <cofactor evidence="1">
        <name>Mn(2+)</name>
        <dbReference type="ChEBI" id="CHEBI:29035"/>
    </cofactor>
</comment>
<keyword evidence="4" id="KW-0378">Hydrolase</keyword>
<dbReference type="InterPro" id="IPR000086">
    <property type="entry name" value="NUDIX_hydrolase_dom"/>
</dbReference>
<name>A0A5S9P477_9HYPH</name>
<feature type="domain" description="Nudix hydrolase" evidence="7">
    <location>
        <begin position="27"/>
        <end position="222"/>
    </location>
</feature>
<dbReference type="PROSITE" id="PS51462">
    <property type="entry name" value="NUDIX"/>
    <property type="match status" value="1"/>
</dbReference>
<comment type="cofactor">
    <cofactor evidence="2">
        <name>Mg(2+)</name>
        <dbReference type="ChEBI" id="CHEBI:18420"/>
    </cofactor>
</comment>
<dbReference type="AlphaFoldDB" id="A0A5S9P477"/>
<keyword evidence="9" id="KW-1185">Reference proteome</keyword>
<dbReference type="SUPFAM" id="SSF55811">
    <property type="entry name" value="Nudix"/>
    <property type="match status" value="1"/>
</dbReference>
<dbReference type="GO" id="GO:0016818">
    <property type="term" value="F:hydrolase activity, acting on acid anhydrides, in phosphorus-containing anhydrides"/>
    <property type="evidence" value="ECO:0007669"/>
    <property type="project" value="InterPro"/>
</dbReference>
<evidence type="ECO:0000313" key="9">
    <source>
        <dbReference type="Proteomes" id="UP000433050"/>
    </source>
</evidence>
<dbReference type="RefSeq" id="WP_244616738.1">
    <property type="nucleotide sequence ID" value="NZ_CACSAS010000001.1"/>
</dbReference>
<sequence length="250" mass="27496">MADLMDTADVSGRFALQGHDTAHPLIRPVDAASLILVDRSTRAPRLLFGRRNPSLRFMPGKFVFPGGRVDAGDRHVPVYGMLDAESERRLSARVSRPSAARARALALAAIRETFEEAGLIIGTREAGAPERLPAGWDGFVDAGVFPNLEALTFVARAITPPRLARRFDTRFFMADAGDVAHRIEGVVGPEAEIVETAWLTIAEARKAELPEITLAIVDEVEARLKGGNRPWQPVPFYFTRRGRVYREALS</sequence>
<dbReference type="CDD" id="cd18870">
    <property type="entry name" value="NUDIX_AcylCoAdiphos_Nudt19"/>
    <property type="match status" value="1"/>
</dbReference>
<keyword evidence="6" id="KW-0464">Manganese</keyword>
<evidence type="ECO:0000256" key="4">
    <source>
        <dbReference type="ARBA" id="ARBA00022801"/>
    </source>
</evidence>
<keyword evidence="3" id="KW-0479">Metal-binding</keyword>
<dbReference type="InterPro" id="IPR039121">
    <property type="entry name" value="NUDT19"/>
</dbReference>
<evidence type="ECO:0000256" key="1">
    <source>
        <dbReference type="ARBA" id="ARBA00001936"/>
    </source>
</evidence>
<protein>
    <recommendedName>
        <fullName evidence="7">Nudix hydrolase domain-containing protein</fullName>
    </recommendedName>
</protein>
<accession>A0A5S9P477</accession>
<dbReference type="EMBL" id="CACSAS010000001">
    <property type="protein sequence ID" value="CAA0098108.1"/>
    <property type="molecule type" value="Genomic_DNA"/>
</dbReference>
<evidence type="ECO:0000256" key="5">
    <source>
        <dbReference type="ARBA" id="ARBA00022842"/>
    </source>
</evidence>
<evidence type="ECO:0000256" key="3">
    <source>
        <dbReference type="ARBA" id="ARBA00022723"/>
    </source>
</evidence>
<evidence type="ECO:0000256" key="6">
    <source>
        <dbReference type="ARBA" id="ARBA00023211"/>
    </source>
</evidence>